<dbReference type="CDD" id="cd07521">
    <property type="entry name" value="HAD_FCP1-like"/>
    <property type="match status" value="1"/>
</dbReference>
<protein>
    <recommendedName>
        <fullName evidence="1">FCP1 homology domain-containing protein</fullName>
    </recommendedName>
</protein>
<dbReference type="InterPro" id="IPR011948">
    <property type="entry name" value="Dullard_phosphatase"/>
</dbReference>
<dbReference type="InterPro" id="IPR050365">
    <property type="entry name" value="TIM50"/>
</dbReference>
<dbReference type="FunFam" id="3.40.50.1000:FF:000121">
    <property type="entry name" value="Uncharacterized protein"/>
    <property type="match status" value="1"/>
</dbReference>
<dbReference type="OMA" id="HFIQTYE"/>
<evidence type="ECO:0000313" key="2">
    <source>
        <dbReference type="EMBL" id="CAD8104236.1"/>
    </source>
</evidence>
<comment type="caution">
    <text evidence="2">The sequence shown here is derived from an EMBL/GenBank/DDBJ whole genome shotgun (WGS) entry which is preliminary data.</text>
</comment>
<dbReference type="SMART" id="SM00577">
    <property type="entry name" value="CPDc"/>
    <property type="match status" value="1"/>
</dbReference>
<sequence>MIAQKIERHFLRRVRAQKYSKNNMKFIEQVLSQLICIQSDTIFQVNKEASELCQINKEINNSVVMKQTKQNETQVSDQKDIYQRRHDVQNDSQTVTPLAVPEAQDLEQIPSLEDNLIPVQNSKKYCLSNNFLSKQKMIRRKVIHKRFKSYQKSSITIDSNNSLPTALDLQIDGEVLEQSEIDNKQLLNNQKPTHQTIEVSEDGEIIKQIRIEDFNQPKNRKTYYTDKLINLIKGDQVDIFMAQMYLNHFIQTYEILQKSKVLKQPQDYQILSKIKPQIIRQKTLVIDLDETLVHCNESYLMPKDLMININLDNGFIVKAEISVRPYAQQFLQNMAKHFEIMIFTASNEDYANQIIDYLDPTKQLVKYRLYRNDCINLSKGCHIKDLRTLNRNLEDIILIDNSAYSFAYQLNNGIPIIPYLDNKKDDELIELENYLMELLNVDDIRIENEKNFQFQQIQNSRSIQQAVNHLICNRK</sequence>
<feature type="domain" description="FCP1 homology" evidence="1">
    <location>
        <begin position="277"/>
        <end position="438"/>
    </location>
</feature>
<evidence type="ECO:0000313" key="3">
    <source>
        <dbReference type="Proteomes" id="UP000688137"/>
    </source>
</evidence>
<dbReference type="Proteomes" id="UP000688137">
    <property type="component" value="Unassembled WGS sequence"/>
</dbReference>
<dbReference type="PROSITE" id="PS50969">
    <property type="entry name" value="FCP1"/>
    <property type="match status" value="1"/>
</dbReference>
<dbReference type="GO" id="GO:0016791">
    <property type="term" value="F:phosphatase activity"/>
    <property type="evidence" value="ECO:0007669"/>
    <property type="project" value="InterPro"/>
</dbReference>
<keyword evidence="3" id="KW-1185">Reference proteome</keyword>
<dbReference type="EMBL" id="CAJJDM010000126">
    <property type="protein sequence ID" value="CAD8104236.1"/>
    <property type="molecule type" value="Genomic_DNA"/>
</dbReference>
<dbReference type="InterPro" id="IPR004274">
    <property type="entry name" value="FCP1_dom"/>
</dbReference>
<accession>A0A8S1PML9</accession>
<dbReference type="NCBIfam" id="TIGR02251">
    <property type="entry name" value="HIF-SF_euk"/>
    <property type="match status" value="1"/>
</dbReference>
<dbReference type="PANTHER" id="PTHR12210">
    <property type="entry name" value="DULLARD PROTEIN PHOSPHATASE"/>
    <property type="match status" value="1"/>
</dbReference>
<gene>
    <name evidence="2" type="ORF">PPRIM_AZ9-3.1.T1230082</name>
</gene>
<proteinExistence type="predicted"/>
<organism evidence="2 3">
    <name type="scientific">Paramecium primaurelia</name>
    <dbReference type="NCBI Taxonomy" id="5886"/>
    <lineage>
        <taxon>Eukaryota</taxon>
        <taxon>Sar</taxon>
        <taxon>Alveolata</taxon>
        <taxon>Ciliophora</taxon>
        <taxon>Intramacronucleata</taxon>
        <taxon>Oligohymenophorea</taxon>
        <taxon>Peniculida</taxon>
        <taxon>Parameciidae</taxon>
        <taxon>Paramecium</taxon>
    </lineage>
</organism>
<dbReference type="Pfam" id="PF03031">
    <property type="entry name" value="NIF"/>
    <property type="match status" value="1"/>
</dbReference>
<reference evidence="2" key="1">
    <citation type="submission" date="2021-01" db="EMBL/GenBank/DDBJ databases">
        <authorList>
            <consortium name="Genoscope - CEA"/>
            <person name="William W."/>
        </authorList>
    </citation>
    <scope>NUCLEOTIDE SEQUENCE</scope>
</reference>
<evidence type="ECO:0000259" key="1">
    <source>
        <dbReference type="PROSITE" id="PS50969"/>
    </source>
</evidence>
<dbReference type="AlphaFoldDB" id="A0A8S1PML9"/>
<name>A0A8S1PML9_PARPR</name>